<keyword evidence="3" id="KW-1185">Reference proteome</keyword>
<dbReference type="EMBL" id="JAANIU010000187">
    <property type="protein sequence ID" value="KAG1574306.1"/>
    <property type="molecule type" value="Genomic_DNA"/>
</dbReference>
<comment type="caution">
    <text evidence="2">The sequence shown here is derived from an EMBL/GenBank/DDBJ whole genome shotgun (WGS) entry which is preliminary data.</text>
</comment>
<accession>A0A9P6ZBD6</accession>
<reference evidence="2 3" key="1">
    <citation type="journal article" date="2020" name="Microb. Genom.">
        <title>Genetic diversity of clinical and environmental Mucorales isolates obtained from an investigation of mucormycosis cases among solid organ transplant recipients.</title>
        <authorList>
            <person name="Nguyen M.H."/>
            <person name="Kaul D."/>
            <person name="Muto C."/>
            <person name="Cheng S.J."/>
            <person name="Richter R.A."/>
            <person name="Bruno V.M."/>
            <person name="Liu G."/>
            <person name="Beyhan S."/>
            <person name="Sundermann A.J."/>
            <person name="Mounaud S."/>
            <person name="Pasculle A.W."/>
            <person name="Nierman W.C."/>
            <person name="Driscoll E."/>
            <person name="Cumbie R."/>
            <person name="Clancy C.J."/>
            <person name="Dupont C.L."/>
        </authorList>
    </citation>
    <scope>NUCLEOTIDE SEQUENCE [LARGE SCALE GENOMIC DNA]</scope>
    <source>
        <strain evidence="2 3">GL24</strain>
    </source>
</reference>
<feature type="compositionally biased region" description="Basic and acidic residues" evidence="1">
    <location>
        <begin position="59"/>
        <end position="69"/>
    </location>
</feature>
<proteinExistence type="predicted"/>
<organism evidence="2 3">
    <name type="scientific">Rhizopus delemar</name>
    <dbReference type="NCBI Taxonomy" id="936053"/>
    <lineage>
        <taxon>Eukaryota</taxon>
        <taxon>Fungi</taxon>
        <taxon>Fungi incertae sedis</taxon>
        <taxon>Mucoromycota</taxon>
        <taxon>Mucoromycotina</taxon>
        <taxon>Mucoromycetes</taxon>
        <taxon>Mucorales</taxon>
        <taxon>Mucorineae</taxon>
        <taxon>Rhizopodaceae</taxon>
        <taxon>Rhizopus</taxon>
    </lineage>
</organism>
<dbReference type="AlphaFoldDB" id="A0A9P6ZBD6"/>
<protein>
    <submittedName>
        <fullName evidence="2">Uncharacterized protein</fullName>
    </submittedName>
</protein>
<evidence type="ECO:0000256" key="1">
    <source>
        <dbReference type="SAM" id="MobiDB-lite"/>
    </source>
</evidence>
<name>A0A9P6ZBD6_9FUNG</name>
<dbReference type="Proteomes" id="UP000740926">
    <property type="component" value="Unassembled WGS sequence"/>
</dbReference>
<evidence type="ECO:0000313" key="3">
    <source>
        <dbReference type="Proteomes" id="UP000740926"/>
    </source>
</evidence>
<sequence length="76" mass="8997">MMYELKLPIAHGREHSRLCNHNVTACLNKLHIVLSLCENDPISEWLRHNVPQRSRRPKDHADDLQDQHSARRPRNQ</sequence>
<evidence type="ECO:0000313" key="2">
    <source>
        <dbReference type="EMBL" id="KAG1574306.1"/>
    </source>
</evidence>
<gene>
    <name evidence="2" type="ORF">G6F50_002082</name>
</gene>
<feature type="region of interest" description="Disordered" evidence="1">
    <location>
        <begin position="48"/>
        <end position="76"/>
    </location>
</feature>